<dbReference type="PANTHER" id="PTHR48111">
    <property type="entry name" value="REGULATOR OF RPOS"/>
    <property type="match status" value="1"/>
</dbReference>
<feature type="domain" description="Response regulatory" evidence="8">
    <location>
        <begin position="6"/>
        <end position="119"/>
    </location>
</feature>
<dbReference type="PANTHER" id="PTHR48111:SF4">
    <property type="entry name" value="DNA-BINDING DUAL TRANSCRIPTIONAL REGULATOR OMPR"/>
    <property type="match status" value="1"/>
</dbReference>
<dbReference type="PROSITE" id="PS50110">
    <property type="entry name" value="RESPONSE_REGULATORY"/>
    <property type="match status" value="1"/>
</dbReference>
<dbReference type="Proteomes" id="UP001157353">
    <property type="component" value="Unassembled WGS sequence"/>
</dbReference>
<evidence type="ECO:0000259" key="9">
    <source>
        <dbReference type="PROSITE" id="PS51755"/>
    </source>
</evidence>
<evidence type="ECO:0000256" key="6">
    <source>
        <dbReference type="PROSITE-ProRule" id="PRU00169"/>
    </source>
</evidence>
<evidence type="ECO:0000259" key="8">
    <source>
        <dbReference type="PROSITE" id="PS50110"/>
    </source>
</evidence>
<keyword evidence="2" id="KW-0902">Two-component regulatory system</keyword>
<proteinExistence type="predicted"/>
<evidence type="ECO:0000256" key="2">
    <source>
        <dbReference type="ARBA" id="ARBA00023012"/>
    </source>
</evidence>
<evidence type="ECO:0000256" key="5">
    <source>
        <dbReference type="ARBA" id="ARBA00023163"/>
    </source>
</evidence>
<evidence type="ECO:0000313" key="11">
    <source>
        <dbReference type="Proteomes" id="UP001157353"/>
    </source>
</evidence>
<dbReference type="Pfam" id="PF00072">
    <property type="entry name" value="Response_reg"/>
    <property type="match status" value="1"/>
</dbReference>
<evidence type="ECO:0000256" key="3">
    <source>
        <dbReference type="ARBA" id="ARBA00023015"/>
    </source>
</evidence>
<feature type="DNA-binding region" description="OmpR/PhoB-type" evidence="7">
    <location>
        <begin position="138"/>
        <end position="238"/>
    </location>
</feature>
<dbReference type="InterPro" id="IPR016032">
    <property type="entry name" value="Sig_transdc_resp-reg_C-effctor"/>
</dbReference>
<dbReference type="SUPFAM" id="SSF46894">
    <property type="entry name" value="C-terminal effector domain of the bipartite response regulators"/>
    <property type="match status" value="1"/>
</dbReference>
<dbReference type="CDD" id="cd00383">
    <property type="entry name" value="trans_reg_C"/>
    <property type="match status" value="1"/>
</dbReference>
<keyword evidence="3" id="KW-0805">Transcription regulation</keyword>
<dbReference type="GO" id="GO:0003677">
    <property type="term" value="F:DNA binding"/>
    <property type="evidence" value="ECO:0007669"/>
    <property type="project" value="UniProtKB-KW"/>
</dbReference>
<organism evidence="10 11">
    <name type="scientific">Psychromonas marina</name>
    <dbReference type="NCBI Taxonomy" id="88364"/>
    <lineage>
        <taxon>Bacteria</taxon>
        <taxon>Pseudomonadati</taxon>
        <taxon>Pseudomonadota</taxon>
        <taxon>Gammaproteobacteria</taxon>
        <taxon>Alteromonadales</taxon>
        <taxon>Psychromonadaceae</taxon>
        <taxon>Psychromonas</taxon>
    </lineage>
</organism>
<keyword evidence="11" id="KW-1185">Reference proteome</keyword>
<evidence type="ECO:0000313" key="10">
    <source>
        <dbReference type="EMBL" id="GLS90238.1"/>
    </source>
</evidence>
<dbReference type="SMART" id="SM00448">
    <property type="entry name" value="REC"/>
    <property type="match status" value="1"/>
</dbReference>
<comment type="caution">
    <text evidence="10">The sequence shown here is derived from an EMBL/GenBank/DDBJ whole genome shotgun (WGS) entry which is preliminary data.</text>
</comment>
<dbReference type="InterPro" id="IPR001789">
    <property type="entry name" value="Sig_transdc_resp-reg_receiver"/>
</dbReference>
<evidence type="ECO:0000256" key="4">
    <source>
        <dbReference type="ARBA" id="ARBA00023125"/>
    </source>
</evidence>
<dbReference type="RefSeq" id="WP_284203355.1">
    <property type="nucleotide sequence ID" value="NZ_BSPQ01000002.1"/>
</dbReference>
<dbReference type="InterPro" id="IPR001867">
    <property type="entry name" value="OmpR/PhoB-type_DNA-bd"/>
</dbReference>
<accession>A0ABQ6DZD2</accession>
<dbReference type="Gene3D" id="6.10.250.690">
    <property type="match status" value="1"/>
</dbReference>
<dbReference type="PROSITE" id="PS51755">
    <property type="entry name" value="OMPR_PHOB"/>
    <property type="match status" value="1"/>
</dbReference>
<dbReference type="InterPro" id="IPR039420">
    <property type="entry name" value="WalR-like"/>
</dbReference>
<dbReference type="EMBL" id="BSPQ01000002">
    <property type="protein sequence ID" value="GLS90238.1"/>
    <property type="molecule type" value="Genomic_DNA"/>
</dbReference>
<dbReference type="Gene3D" id="3.40.50.2300">
    <property type="match status" value="1"/>
</dbReference>
<protein>
    <submittedName>
        <fullName evidence="10">DNA-binding response regulator</fullName>
    </submittedName>
</protein>
<dbReference type="InterPro" id="IPR036388">
    <property type="entry name" value="WH-like_DNA-bd_sf"/>
</dbReference>
<dbReference type="Gene3D" id="1.10.10.10">
    <property type="entry name" value="Winged helix-like DNA-binding domain superfamily/Winged helix DNA-binding domain"/>
    <property type="match status" value="1"/>
</dbReference>
<evidence type="ECO:0000256" key="1">
    <source>
        <dbReference type="ARBA" id="ARBA00022553"/>
    </source>
</evidence>
<dbReference type="Pfam" id="PF00486">
    <property type="entry name" value="Trans_reg_C"/>
    <property type="match status" value="1"/>
</dbReference>
<keyword evidence="4 7" id="KW-0238">DNA-binding</keyword>
<dbReference type="SMART" id="SM00862">
    <property type="entry name" value="Trans_reg_C"/>
    <property type="match status" value="1"/>
</dbReference>
<feature type="modified residue" description="4-aspartylphosphate" evidence="6">
    <location>
        <position position="55"/>
    </location>
</feature>
<sequence>MGKLKQILVVDDDQDIRELLAQYFTKNSFDVITAEDGIEMDSQLSVHQPDLIILDIMLPGDDGFTLCQRIRQTSNVPIIMLTANSDEMDRVLGLEIGADDYIAKPFSPRELLARIKALLRRTQFANQDSVAEEANTKRRYYCFANWKLDTQQQVLLDKNKKVFPLTGADFQLLMLFINSDDKPISRDQICQSLHGRDAFANERGIDVHLSRLRNYLGDDAKSPNIIKTVRGKGYLFIAPTKSED</sequence>
<reference evidence="11" key="1">
    <citation type="journal article" date="2019" name="Int. J. Syst. Evol. Microbiol.">
        <title>The Global Catalogue of Microorganisms (GCM) 10K type strain sequencing project: providing services to taxonomists for standard genome sequencing and annotation.</title>
        <authorList>
            <consortium name="The Broad Institute Genomics Platform"/>
            <consortium name="The Broad Institute Genome Sequencing Center for Infectious Disease"/>
            <person name="Wu L."/>
            <person name="Ma J."/>
        </authorList>
    </citation>
    <scope>NUCLEOTIDE SEQUENCE [LARGE SCALE GENOMIC DNA]</scope>
    <source>
        <strain evidence="11">NBRC 103166</strain>
    </source>
</reference>
<keyword evidence="5" id="KW-0804">Transcription</keyword>
<dbReference type="SUPFAM" id="SSF52172">
    <property type="entry name" value="CheY-like"/>
    <property type="match status" value="1"/>
</dbReference>
<dbReference type="InterPro" id="IPR011006">
    <property type="entry name" value="CheY-like_superfamily"/>
</dbReference>
<name>A0ABQ6DZD2_9GAMM</name>
<feature type="domain" description="OmpR/PhoB-type" evidence="9">
    <location>
        <begin position="138"/>
        <end position="238"/>
    </location>
</feature>
<gene>
    <name evidence="10" type="ORF">GCM10007916_13050</name>
</gene>
<keyword evidence="1 6" id="KW-0597">Phosphoprotein</keyword>
<evidence type="ECO:0000256" key="7">
    <source>
        <dbReference type="PROSITE-ProRule" id="PRU01091"/>
    </source>
</evidence>